<dbReference type="RefSeq" id="WP_092560163.1">
    <property type="nucleotide sequence ID" value="NZ_FOYZ01000005.1"/>
</dbReference>
<dbReference type="EMBL" id="FOYZ01000005">
    <property type="protein sequence ID" value="SFR77159.1"/>
    <property type="molecule type" value="Genomic_DNA"/>
</dbReference>
<protein>
    <submittedName>
        <fullName evidence="9">NitT/TauT family transport system permease protein</fullName>
    </submittedName>
</protein>
<dbReference type="Proteomes" id="UP000199659">
    <property type="component" value="Unassembled WGS sequence"/>
</dbReference>
<evidence type="ECO:0000256" key="5">
    <source>
        <dbReference type="ARBA" id="ARBA00022989"/>
    </source>
</evidence>
<evidence type="ECO:0000256" key="7">
    <source>
        <dbReference type="SAM" id="Phobius"/>
    </source>
</evidence>
<evidence type="ECO:0000256" key="6">
    <source>
        <dbReference type="ARBA" id="ARBA00023136"/>
    </source>
</evidence>
<organism evidence="9 10">
    <name type="scientific">Anaeromicropila populeti</name>
    <dbReference type="NCBI Taxonomy" id="37658"/>
    <lineage>
        <taxon>Bacteria</taxon>
        <taxon>Bacillati</taxon>
        <taxon>Bacillota</taxon>
        <taxon>Clostridia</taxon>
        <taxon>Lachnospirales</taxon>
        <taxon>Lachnospiraceae</taxon>
        <taxon>Anaeromicropila</taxon>
    </lineage>
</organism>
<feature type="transmembrane region" description="Helical" evidence="7">
    <location>
        <begin position="137"/>
        <end position="163"/>
    </location>
</feature>
<name>A0A1I6JE53_9FIRM</name>
<feature type="transmembrane region" description="Helical" evidence="7">
    <location>
        <begin position="38"/>
        <end position="59"/>
    </location>
</feature>
<feature type="domain" description="ABC transmembrane type-1" evidence="8">
    <location>
        <begin position="88"/>
        <end position="168"/>
    </location>
</feature>
<dbReference type="PANTHER" id="PTHR30151">
    <property type="entry name" value="ALKANE SULFONATE ABC TRANSPORTER-RELATED, MEMBRANE SUBUNIT"/>
    <property type="match status" value="1"/>
</dbReference>
<dbReference type="GO" id="GO:0055085">
    <property type="term" value="P:transmembrane transport"/>
    <property type="evidence" value="ECO:0007669"/>
    <property type="project" value="InterPro"/>
</dbReference>
<dbReference type="InterPro" id="IPR035906">
    <property type="entry name" value="MetI-like_sf"/>
</dbReference>
<evidence type="ECO:0000256" key="1">
    <source>
        <dbReference type="ARBA" id="ARBA00004651"/>
    </source>
</evidence>
<dbReference type="OrthoDB" id="9783295at2"/>
<keyword evidence="4 7" id="KW-0812">Transmembrane</keyword>
<keyword evidence="3" id="KW-1003">Cell membrane</keyword>
<evidence type="ECO:0000256" key="3">
    <source>
        <dbReference type="ARBA" id="ARBA00022475"/>
    </source>
</evidence>
<dbReference type="PROSITE" id="PS50928">
    <property type="entry name" value="ABC_TM1"/>
    <property type="match status" value="1"/>
</dbReference>
<keyword evidence="6 7" id="KW-0472">Membrane</keyword>
<dbReference type="AlphaFoldDB" id="A0A1I6JE53"/>
<evidence type="ECO:0000256" key="2">
    <source>
        <dbReference type="ARBA" id="ARBA00022448"/>
    </source>
</evidence>
<evidence type="ECO:0000313" key="10">
    <source>
        <dbReference type="Proteomes" id="UP000199659"/>
    </source>
</evidence>
<evidence type="ECO:0000313" key="9">
    <source>
        <dbReference type="EMBL" id="SFR77159.1"/>
    </source>
</evidence>
<evidence type="ECO:0000259" key="8">
    <source>
        <dbReference type="PROSITE" id="PS50928"/>
    </source>
</evidence>
<dbReference type="GO" id="GO:0005886">
    <property type="term" value="C:plasma membrane"/>
    <property type="evidence" value="ECO:0007669"/>
    <property type="project" value="UniProtKB-SubCell"/>
</dbReference>
<dbReference type="SUPFAM" id="SSF161098">
    <property type="entry name" value="MetI-like"/>
    <property type="match status" value="1"/>
</dbReference>
<accession>A0A1I6JE53</accession>
<dbReference type="STRING" id="37658.SAMN05661086_01600"/>
<feature type="transmembrane region" description="Helical" evidence="7">
    <location>
        <begin position="96"/>
        <end position="116"/>
    </location>
</feature>
<keyword evidence="5 7" id="KW-1133">Transmembrane helix</keyword>
<gene>
    <name evidence="9" type="ORF">SAMN05661086_01600</name>
</gene>
<comment type="subcellular location">
    <subcellularLocation>
        <location evidence="1">Cell membrane</location>
        <topology evidence="1">Multi-pass membrane protein</topology>
    </subcellularLocation>
</comment>
<sequence length="168" mass="19214">MRTLSKRKLRLAAADTAMSLEQRQYVQEYLNRMKKIRFYQVAIFVVFVGVWEICTRVKIVDPFVFSSPGRVMEAVLEMAKDGRLFYHMGITLFETFLSFALVNLIGILVAVLLWWNENISKILEPYLVVLNSLPKSALAPVFIVWLGNNMKTIIIAAISVAFVKKVPL</sequence>
<dbReference type="InterPro" id="IPR000515">
    <property type="entry name" value="MetI-like"/>
</dbReference>
<proteinExistence type="predicted"/>
<evidence type="ECO:0000256" key="4">
    <source>
        <dbReference type="ARBA" id="ARBA00022692"/>
    </source>
</evidence>
<keyword evidence="10" id="KW-1185">Reference proteome</keyword>
<keyword evidence="2" id="KW-0813">Transport</keyword>
<dbReference type="PANTHER" id="PTHR30151:SF19">
    <property type="entry name" value="ABC TRANSPORTER PERMEASE"/>
    <property type="match status" value="1"/>
</dbReference>
<reference evidence="9 10" key="1">
    <citation type="submission" date="2016-10" db="EMBL/GenBank/DDBJ databases">
        <authorList>
            <person name="de Groot N.N."/>
        </authorList>
    </citation>
    <scope>NUCLEOTIDE SEQUENCE [LARGE SCALE GENOMIC DNA]</scope>
    <source>
        <strain evidence="9 10">743A</strain>
    </source>
</reference>